<keyword evidence="3 8" id="KW-0812">Transmembrane</keyword>
<comment type="function">
    <text evidence="6">Has phosphodiesterase (PDE) activity against cyclic-di-AMP (c-di-AMP).</text>
</comment>
<organism evidence="11 12">
    <name type="scientific">Anoxynatronum buryatiense</name>
    <dbReference type="NCBI Taxonomy" id="489973"/>
    <lineage>
        <taxon>Bacteria</taxon>
        <taxon>Bacillati</taxon>
        <taxon>Bacillota</taxon>
        <taxon>Clostridia</taxon>
        <taxon>Eubacteriales</taxon>
        <taxon>Clostridiaceae</taxon>
        <taxon>Anoxynatronum</taxon>
    </lineage>
</organism>
<comment type="subcellular location">
    <subcellularLocation>
        <location evidence="1">Cell membrane</location>
        <topology evidence="1">Multi-pass membrane protein</topology>
    </subcellularLocation>
</comment>
<dbReference type="Gene3D" id="3.90.1640.10">
    <property type="entry name" value="inorganic pyrophosphatase (n-terminal core)"/>
    <property type="match status" value="1"/>
</dbReference>
<dbReference type="GO" id="GO:0016787">
    <property type="term" value="F:hydrolase activity"/>
    <property type="evidence" value="ECO:0007669"/>
    <property type="project" value="UniProtKB-UniRule"/>
</dbReference>
<dbReference type="Gene3D" id="3.30.450.20">
    <property type="entry name" value="PAS domain"/>
    <property type="match status" value="1"/>
</dbReference>
<dbReference type="Pfam" id="PF02272">
    <property type="entry name" value="DHHA1"/>
    <property type="match status" value="1"/>
</dbReference>
<dbReference type="InterPro" id="IPR038763">
    <property type="entry name" value="DHH_sf"/>
</dbReference>
<dbReference type="InterPro" id="IPR000160">
    <property type="entry name" value="GGDEF_dom"/>
</dbReference>
<evidence type="ECO:0000256" key="1">
    <source>
        <dbReference type="ARBA" id="ARBA00004651"/>
    </source>
</evidence>
<dbReference type="PANTHER" id="PTHR47618">
    <property type="entry name" value="BIFUNCTIONAL OLIGORIBONUCLEASE AND PAP PHOSPHATASE NRNA"/>
    <property type="match status" value="1"/>
</dbReference>
<dbReference type="InterPro" id="IPR014528">
    <property type="entry name" value="GdpP/PdeA"/>
</dbReference>
<dbReference type="EMBL" id="FXUF01000007">
    <property type="protein sequence ID" value="SMP58521.1"/>
    <property type="molecule type" value="Genomic_DNA"/>
</dbReference>
<evidence type="ECO:0000256" key="7">
    <source>
        <dbReference type="PIRSR" id="PIRSR026583-50"/>
    </source>
</evidence>
<dbReference type="GO" id="GO:0046872">
    <property type="term" value="F:metal ion binding"/>
    <property type="evidence" value="ECO:0007669"/>
    <property type="project" value="UniProtKB-KW"/>
</dbReference>
<evidence type="ECO:0000313" key="11">
    <source>
        <dbReference type="EMBL" id="SMP58521.1"/>
    </source>
</evidence>
<dbReference type="AlphaFoldDB" id="A0AA45WWC1"/>
<dbReference type="InterPro" id="IPR043128">
    <property type="entry name" value="Rev_trsase/Diguanyl_cyclase"/>
</dbReference>
<keyword evidence="4 8" id="KW-1133">Transmembrane helix</keyword>
<dbReference type="InterPro" id="IPR035965">
    <property type="entry name" value="PAS-like_dom_sf"/>
</dbReference>
<keyword evidence="5 6" id="KW-0472">Membrane</keyword>
<sequence length="673" mass="76233">MKKSSLLQFFVPDTRIYMIIITLLIGILAWYNQAIAVVGVFLLVYLLVYNLRVSNIKRQEWTRYIERLSADVDTATRESILSMPIPLTMLDIDGTITWYNRKFADILEENHQTELLEKKLDDLLPDFHLKELLEKENEELLQVKVGNRSFKVVANVVKRDKSATAEHLMILYWFETTPYENLKRKYNSEKLVLALVQVDNYDEAIKSTDEANRSKVIAEIDQQLHRWTGQVKGVIRKYEQDKYIVIFEYHQLAQLEAKRFDILDSIREIQAGNHIPPTLSIGVGSMGKDFQETLAYANTAKDLCLGRGGDQTAVKRQDDIKFYGGKTRAVEKRTKVKARVIAYGLRQLMEQADQVLVMGHKQPDLDALGAALGIYRAARNRKKDAYVVMSGSNPSIEVLYDMMMEKEVYQKAIITCAEAMRIKGKARTLVVVVDTHRPAYTECPELLENNDRVVVIDHHRRSTDFIENTLLTYHETYASSTCEMVTEILYYMDDKMTLETLEAEAMMAGIALDTKNFTFKTGVRTFEAASYLRRAGADTTMVRQMFQDDLESIVSRAEVIKKAEMMMDQIAIAISDDHSSHAQLVAAQAADSMLAIRGAKASFVLGINTEGQVFISGRSLGEINVQVILEKLGGGGHMTVAGAQLENITIEEAKEQLIQAISEALNEEKEETS</sequence>
<comment type="caution">
    <text evidence="11">The sequence shown here is derived from an EMBL/GenBank/DDBJ whole genome shotgun (WGS) entry which is preliminary data.</text>
</comment>
<keyword evidence="2 6" id="KW-1003">Cell membrane</keyword>
<dbReference type="PANTHER" id="PTHR47618:SF2">
    <property type="entry name" value="CYCLIC-DI-AMP PHOSPHODIESTERASE GDPP"/>
    <property type="match status" value="1"/>
</dbReference>
<dbReference type="Pfam" id="PF01368">
    <property type="entry name" value="DHH"/>
    <property type="match status" value="1"/>
</dbReference>
<protein>
    <recommendedName>
        <fullName evidence="6">Cyclic-di-AMP phosphodiesterase</fullName>
        <ecNumber evidence="6">3.1.4.-</ecNumber>
    </recommendedName>
</protein>
<keyword evidence="6" id="KW-0378">Hydrolase</keyword>
<evidence type="ECO:0000259" key="9">
    <source>
        <dbReference type="SMART" id="SM00091"/>
    </source>
</evidence>
<dbReference type="InterPro" id="IPR001667">
    <property type="entry name" value="DDH_dom"/>
</dbReference>
<dbReference type="FunFam" id="3.90.1640.10:FF:000002">
    <property type="entry name" value="Cyclic-di-AMP phosphodiesterase"/>
    <property type="match status" value="1"/>
</dbReference>
<evidence type="ECO:0000256" key="8">
    <source>
        <dbReference type="SAM" id="Phobius"/>
    </source>
</evidence>
<evidence type="ECO:0000256" key="6">
    <source>
        <dbReference type="PIRNR" id="PIRNR026583"/>
    </source>
</evidence>
<dbReference type="SMART" id="SM00091">
    <property type="entry name" value="PAS"/>
    <property type="match status" value="1"/>
</dbReference>
<dbReference type="Pfam" id="PF21370">
    <property type="entry name" value="PAS_GdpP"/>
    <property type="match status" value="1"/>
</dbReference>
<dbReference type="InterPro" id="IPR000014">
    <property type="entry name" value="PAS"/>
</dbReference>
<dbReference type="Gene3D" id="3.30.70.270">
    <property type="match status" value="1"/>
</dbReference>
<evidence type="ECO:0000256" key="4">
    <source>
        <dbReference type="ARBA" id="ARBA00022989"/>
    </source>
</evidence>
<evidence type="ECO:0000259" key="10">
    <source>
        <dbReference type="SMART" id="SM00267"/>
    </source>
</evidence>
<dbReference type="Proteomes" id="UP001158066">
    <property type="component" value="Unassembled WGS sequence"/>
</dbReference>
<evidence type="ECO:0000256" key="2">
    <source>
        <dbReference type="ARBA" id="ARBA00022475"/>
    </source>
</evidence>
<feature type="binding site" evidence="7">
    <location>
        <position position="364"/>
    </location>
    <ligand>
        <name>Mn(2+)</name>
        <dbReference type="ChEBI" id="CHEBI:29035"/>
        <label>1</label>
    </ligand>
</feature>
<evidence type="ECO:0000256" key="3">
    <source>
        <dbReference type="ARBA" id="ARBA00022692"/>
    </source>
</evidence>
<dbReference type="InterPro" id="IPR049553">
    <property type="entry name" value="GdpP-like_PAS"/>
</dbReference>
<dbReference type="PIRSF" id="PIRSF026583">
    <property type="entry name" value="YybT"/>
    <property type="match status" value="1"/>
</dbReference>
<feature type="transmembrane region" description="Helical" evidence="8">
    <location>
        <begin position="16"/>
        <end position="49"/>
    </location>
</feature>
<feature type="domain" description="GGDEF" evidence="10">
    <location>
        <begin position="157"/>
        <end position="315"/>
    </location>
</feature>
<keyword evidence="7" id="KW-0479">Metal-binding</keyword>
<feature type="binding site" evidence="7">
    <location>
        <position position="366"/>
    </location>
    <ligand>
        <name>Mn(2+)</name>
        <dbReference type="ChEBI" id="CHEBI:29035"/>
        <label>2</label>
    </ligand>
</feature>
<dbReference type="SMART" id="SM00267">
    <property type="entry name" value="GGDEF"/>
    <property type="match status" value="1"/>
</dbReference>
<proteinExistence type="inferred from homology"/>
<reference evidence="11" key="1">
    <citation type="submission" date="2017-05" db="EMBL/GenBank/DDBJ databases">
        <authorList>
            <person name="Varghese N."/>
            <person name="Submissions S."/>
        </authorList>
    </citation>
    <scope>NUCLEOTIDE SEQUENCE</scope>
    <source>
        <strain evidence="11">Su22</strain>
    </source>
</reference>
<dbReference type="GO" id="GO:0005886">
    <property type="term" value="C:plasma membrane"/>
    <property type="evidence" value="ECO:0007669"/>
    <property type="project" value="UniProtKB-SubCell"/>
</dbReference>
<dbReference type="GO" id="GO:0003676">
    <property type="term" value="F:nucleic acid binding"/>
    <property type="evidence" value="ECO:0007669"/>
    <property type="project" value="UniProtKB-UniRule"/>
</dbReference>
<keyword evidence="7" id="KW-0464">Manganese</keyword>
<comment type="similarity">
    <text evidence="6">Belongs to the GdpP/PdeA phosphodiesterase family.</text>
</comment>
<dbReference type="InterPro" id="IPR003156">
    <property type="entry name" value="DHHA1_dom"/>
</dbReference>
<dbReference type="SUPFAM" id="SSF55785">
    <property type="entry name" value="PYP-like sensor domain (PAS domain)"/>
    <property type="match status" value="1"/>
</dbReference>
<evidence type="ECO:0000256" key="5">
    <source>
        <dbReference type="ARBA" id="ARBA00023136"/>
    </source>
</evidence>
<dbReference type="Gene3D" id="3.10.310.30">
    <property type="match status" value="1"/>
</dbReference>
<feature type="domain" description="PAS" evidence="9">
    <location>
        <begin position="74"/>
        <end position="142"/>
    </location>
</feature>
<feature type="binding site" evidence="7">
    <location>
        <position position="360"/>
    </location>
    <ligand>
        <name>Mn(2+)</name>
        <dbReference type="ChEBI" id="CHEBI:29035"/>
        <label>1</label>
    </ligand>
</feature>
<evidence type="ECO:0000313" key="12">
    <source>
        <dbReference type="Proteomes" id="UP001158066"/>
    </source>
</evidence>
<feature type="binding site" evidence="7">
    <location>
        <position position="434"/>
    </location>
    <ligand>
        <name>Mn(2+)</name>
        <dbReference type="ChEBI" id="CHEBI:29035"/>
        <label>2</label>
    </ligand>
</feature>
<comment type="catalytic activity">
    <reaction evidence="6">
        <text>3',3'-c-di-AMP + H2O = 5'-O-phosphonoadenylyl-(3'-&gt;5')-adenosine + H(+)</text>
        <dbReference type="Rhea" id="RHEA:54420"/>
        <dbReference type="ChEBI" id="CHEBI:15377"/>
        <dbReference type="ChEBI" id="CHEBI:15378"/>
        <dbReference type="ChEBI" id="CHEBI:71500"/>
        <dbReference type="ChEBI" id="CHEBI:138171"/>
    </reaction>
</comment>
<accession>A0AA45WWC1</accession>
<dbReference type="InterPro" id="IPR051319">
    <property type="entry name" value="Oligoribo/pAp-PDE_c-di-AMP_PDE"/>
</dbReference>
<dbReference type="RefSeq" id="WP_283409414.1">
    <property type="nucleotide sequence ID" value="NZ_FXUF01000007.1"/>
</dbReference>
<comment type="cofactor">
    <cofactor evidence="7">
        <name>Mn(2+)</name>
        <dbReference type="ChEBI" id="CHEBI:29035"/>
    </cofactor>
    <text evidence="7">For phosphodiesterase activity, probably binds 2 Mn(2+) per subunit.</text>
</comment>
<gene>
    <name evidence="11" type="ORF">SAMN06296020_10791</name>
</gene>
<keyword evidence="12" id="KW-1185">Reference proteome</keyword>
<feature type="binding site" evidence="7">
    <location>
        <position position="513"/>
    </location>
    <ligand>
        <name>Mn(2+)</name>
        <dbReference type="ChEBI" id="CHEBI:29035"/>
        <label>2</label>
    </ligand>
</feature>
<name>A0AA45WWC1_9CLOT</name>
<feature type="binding site" evidence="7">
    <location>
        <position position="434"/>
    </location>
    <ligand>
        <name>Mn(2+)</name>
        <dbReference type="ChEBI" id="CHEBI:29035"/>
        <label>1</label>
    </ligand>
</feature>
<dbReference type="EC" id="3.1.4.-" evidence="6"/>
<dbReference type="SUPFAM" id="SSF64182">
    <property type="entry name" value="DHH phosphoesterases"/>
    <property type="match status" value="1"/>
</dbReference>
<dbReference type="Pfam" id="PF24898">
    <property type="entry name" value="GGDEF_GdpP"/>
    <property type="match status" value="1"/>
</dbReference>
<feature type="binding site" evidence="7">
    <location>
        <position position="458"/>
    </location>
    <ligand>
        <name>Mn(2+)</name>
        <dbReference type="ChEBI" id="CHEBI:29035"/>
        <label>2</label>
    </ligand>
</feature>